<sequence length="129" mass="14549">MTLVQNSSTISSSNFCKFESTSWKPTYECHPSVVSAHYGVQVSTLTFTLTLKRECKHNHQVCLPSTGSQAQWSRTNMKPTHAKLTHRARTIKKHCGKSFAHETAISLVIWLLPLPHHHSPAATIEWSRV</sequence>
<dbReference type="EMBL" id="HBUE01072698">
    <property type="protein sequence ID" value="CAG6473367.1"/>
    <property type="molecule type" value="Transcribed_RNA"/>
</dbReference>
<accession>A0A8D8FHY3</accession>
<proteinExistence type="predicted"/>
<name>A0A8D8FHY3_CULPI</name>
<dbReference type="AlphaFoldDB" id="A0A8D8FHY3"/>
<protein>
    <submittedName>
        <fullName evidence="1">(northern house mosquito) hypothetical protein</fullName>
    </submittedName>
</protein>
<organism evidence="1">
    <name type="scientific">Culex pipiens</name>
    <name type="common">House mosquito</name>
    <dbReference type="NCBI Taxonomy" id="7175"/>
    <lineage>
        <taxon>Eukaryota</taxon>
        <taxon>Metazoa</taxon>
        <taxon>Ecdysozoa</taxon>
        <taxon>Arthropoda</taxon>
        <taxon>Hexapoda</taxon>
        <taxon>Insecta</taxon>
        <taxon>Pterygota</taxon>
        <taxon>Neoptera</taxon>
        <taxon>Endopterygota</taxon>
        <taxon>Diptera</taxon>
        <taxon>Nematocera</taxon>
        <taxon>Culicoidea</taxon>
        <taxon>Culicidae</taxon>
        <taxon>Culicinae</taxon>
        <taxon>Culicini</taxon>
        <taxon>Culex</taxon>
        <taxon>Culex</taxon>
    </lineage>
</organism>
<evidence type="ECO:0000313" key="1">
    <source>
        <dbReference type="EMBL" id="CAG6473367.1"/>
    </source>
</evidence>
<reference evidence="1" key="1">
    <citation type="submission" date="2021-05" db="EMBL/GenBank/DDBJ databases">
        <authorList>
            <person name="Alioto T."/>
            <person name="Alioto T."/>
            <person name="Gomez Garrido J."/>
        </authorList>
    </citation>
    <scope>NUCLEOTIDE SEQUENCE</scope>
</reference>